<dbReference type="InterPro" id="IPR051120">
    <property type="entry name" value="ABC_AA/LPS_Transport"/>
</dbReference>
<dbReference type="EMBL" id="JAEMNV010000002">
    <property type="protein sequence ID" value="MBJ8338287.1"/>
    <property type="molecule type" value="Genomic_DNA"/>
</dbReference>
<accession>A0A934NNB3</accession>
<keyword evidence="1" id="KW-0813">Transport</keyword>
<dbReference type="FunFam" id="3.40.50.300:FF:000421">
    <property type="entry name" value="Branched-chain amino acid ABC transporter ATP-binding protein"/>
    <property type="match status" value="1"/>
</dbReference>
<dbReference type="InterPro" id="IPR003593">
    <property type="entry name" value="AAA+_ATPase"/>
</dbReference>
<keyword evidence="2" id="KW-0547">Nucleotide-binding</keyword>
<evidence type="ECO:0000256" key="2">
    <source>
        <dbReference type="ARBA" id="ARBA00022741"/>
    </source>
</evidence>
<keyword evidence="3 5" id="KW-0067">ATP-binding</keyword>
<reference evidence="5" key="1">
    <citation type="submission" date="2020-12" db="EMBL/GenBank/DDBJ databases">
        <title>Antrihabitans popcorni sp. nov. and Antrihabitans auranticaus sp. nov., isolated from a larva cave.</title>
        <authorList>
            <person name="Lee S.D."/>
            <person name="Kim I.S."/>
        </authorList>
    </citation>
    <scope>NUCLEOTIDE SEQUENCE</scope>
    <source>
        <strain evidence="5">YC3-6</strain>
    </source>
</reference>
<proteinExistence type="predicted"/>
<keyword evidence="6" id="KW-1185">Reference proteome</keyword>
<evidence type="ECO:0000313" key="5">
    <source>
        <dbReference type="EMBL" id="MBJ8338287.1"/>
    </source>
</evidence>
<comment type="caution">
    <text evidence="5">The sequence shown here is derived from an EMBL/GenBank/DDBJ whole genome shotgun (WGS) entry which is preliminary data.</text>
</comment>
<evidence type="ECO:0000259" key="4">
    <source>
        <dbReference type="PROSITE" id="PS50893"/>
    </source>
</evidence>
<evidence type="ECO:0000256" key="1">
    <source>
        <dbReference type="ARBA" id="ARBA00022448"/>
    </source>
</evidence>
<dbReference type="InterPro" id="IPR032823">
    <property type="entry name" value="BCA_ABC_TP_C"/>
</dbReference>
<dbReference type="GO" id="GO:0005886">
    <property type="term" value="C:plasma membrane"/>
    <property type="evidence" value="ECO:0007669"/>
    <property type="project" value="TreeGrafter"/>
</dbReference>
<gene>
    <name evidence="5" type="ORF">JGU71_05275</name>
</gene>
<dbReference type="Pfam" id="PF12399">
    <property type="entry name" value="BCA_ABC_TP_C"/>
    <property type="match status" value="1"/>
</dbReference>
<dbReference type="PANTHER" id="PTHR45772">
    <property type="entry name" value="CONSERVED COMPONENT OF ABC TRANSPORTER FOR NATURAL AMINO ACIDS-RELATED"/>
    <property type="match status" value="1"/>
</dbReference>
<dbReference type="RefSeq" id="WP_199703001.1">
    <property type="nucleotide sequence ID" value="NZ_JAEMNV010000002.1"/>
</dbReference>
<dbReference type="CDD" id="cd03219">
    <property type="entry name" value="ABC_Mj1267_LivG_branched"/>
    <property type="match status" value="1"/>
</dbReference>
<evidence type="ECO:0000256" key="3">
    <source>
        <dbReference type="ARBA" id="ARBA00022840"/>
    </source>
</evidence>
<dbReference type="InterPro" id="IPR003439">
    <property type="entry name" value="ABC_transporter-like_ATP-bd"/>
</dbReference>
<dbReference type="Pfam" id="PF00005">
    <property type="entry name" value="ABC_tran"/>
    <property type="match status" value="1"/>
</dbReference>
<dbReference type="Gene3D" id="3.40.50.300">
    <property type="entry name" value="P-loop containing nucleotide triphosphate hydrolases"/>
    <property type="match status" value="1"/>
</dbReference>
<dbReference type="Proteomes" id="UP000655868">
    <property type="component" value="Unassembled WGS sequence"/>
</dbReference>
<dbReference type="PROSITE" id="PS50893">
    <property type="entry name" value="ABC_TRANSPORTER_2"/>
    <property type="match status" value="1"/>
</dbReference>
<organism evidence="5 6">
    <name type="scientific">Antrihabitans stalagmiti</name>
    <dbReference type="NCBI Taxonomy" id="2799499"/>
    <lineage>
        <taxon>Bacteria</taxon>
        <taxon>Bacillati</taxon>
        <taxon>Actinomycetota</taxon>
        <taxon>Actinomycetes</taxon>
        <taxon>Mycobacteriales</taxon>
        <taxon>Nocardiaceae</taxon>
        <taxon>Antrihabitans</taxon>
    </lineage>
</organism>
<dbReference type="AlphaFoldDB" id="A0A934NNB3"/>
<dbReference type="SUPFAM" id="SSF52540">
    <property type="entry name" value="P-loop containing nucleoside triphosphate hydrolases"/>
    <property type="match status" value="1"/>
</dbReference>
<dbReference type="SMART" id="SM00382">
    <property type="entry name" value="AAA"/>
    <property type="match status" value="1"/>
</dbReference>
<sequence length="268" mass="29479">MTLQVDNLGLRFGGTQALSDVSFDVADRELFAVIGPNGAGKTSIFNCLSGVYRPDHGSITLNGDAVLGRRPDAIAKLGIARMFQNIELFENLTVMDNIKLGRHIHLRYNAFEAALHIGRARRAELAARRFTEDLIDFLNLAGVRNHPVGMLPYGIKKRVELGRALAMEPKLLLLDEPVAGMNVEETEDMARYILDIRAELGISMIMVEHDMRLVMDLADRIMVLDFGRRISLGTPAEVQRDPAVIAAYLGGADPETAAADQAKLEART</sequence>
<dbReference type="GO" id="GO:0005524">
    <property type="term" value="F:ATP binding"/>
    <property type="evidence" value="ECO:0007669"/>
    <property type="project" value="UniProtKB-KW"/>
</dbReference>
<dbReference type="GO" id="GO:0016887">
    <property type="term" value="F:ATP hydrolysis activity"/>
    <property type="evidence" value="ECO:0007669"/>
    <property type="project" value="InterPro"/>
</dbReference>
<protein>
    <submittedName>
        <fullName evidence="5">ABC transporter ATP-binding protein</fullName>
    </submittedName>
</protein>
<evidence type="ECO:0000313" key="6">
    <source>
        <dbReference type="Proteomes" id="UP000655868"/>
    </source>
</evidence>
<dbReference type="InterPro" id="IPR027417">
    <property type="entry name" value="P-loop_NTPase"/>
</dbReference>
<name>A0A934NNB3_9NOCA</name>
<feature type="domain" description="ABC transporter" evidence="4">
    <location>
        <begin position="3"/>
        <end position="251"/>
    </location>
</feature>
<dbReference type="PANTHER" id="PTHR45772:SF1">
    <property type="entry name" value="ABC TRANSPORTER ATP-BINDING PROTEIN"/>
    <property type="match status" value="1"/>
</dbReference>